<reference evidence="3 4" key="1">
    <citation type="submission" date="2017-09" db="EMBL/GenBank/DDBJ databases">
        <title>Genomics of the genus Arcobacter.</title>
        <authorList>
            <person name="Perez-Cataluna A."/>
            <person name="Figueras M.J."/>
            <person name="Salas-Masso N."/>
        </authorList>
    </citation>
    <scope>NUCLEOTIDE SEQUENCE [LARGE SCALE GENOMIC DNA]</scope>
    <source>
        <strain evidence="3 4">CECT 7386</strain>
    </source>
</reference>
<feature type="transmembrane region" description="Helical" evidence="1">
    <location>
        <begin position="115"/>
        <end position="138"/>
    </location>
</feature>
<evidence type="ECO:0000313" key="4">
    <source>
        <dbReference type="Proteomes" id="UP000290092"/>
    </source>
</evidence>
<keyword evidence="1" id="KW-1133">Transmembrane helix</keyword>
<dbReference type="Pfam" id="PF09335">
    <property type="entry name" value="VTT_dom"/>
    <property type="match status" value="1"/>
</dbReference>
<evidence type="ECO:0000259" key="2">
    <source>
        <dbReference type="Pfam" id="PF09335"/>
    </source>
</evidence>
<sequence length="139" mass="16010">MVFLTLFFVAFISATLFPMGSEALLVYNINQGFNLFLLLFFATIGNTLGSLVNYFLGLKGEEYLENKKILNKEKIEKYKRFFDKYGSLSLFLSWMPIIGDPLTFIAGVLKYNIKKFIFIVLIAKFLRYLFLALTTLALI</sequence>
<keyword evidence="1" id="KW-0812">Transmembrane</keyword>
<dbReference type="InterPro" id="IPR032816">
    <property type="entry name" value="VTT_dom"/>
</dbReference>
<gene>
    <name evidence="3" type="ORF">CP985_12865</name>
</gene>
<protein>
    <recommendedName>
        <fullName evidence="2">VTT domain-containing protein</fullName>
    </recommendedName>
</protein>
<feature type="transmembrane region" description="Helical" evidence="1">
    <location>
        <begin position="33"/>
        <end position="56"/>
    </location>
</feature>
<keyword evidence="4" id="KW-1185">Reference proteome</keyword>
<name>A0AAX2ADA8_9BACT</name>
<organism evidence="3 4">
    <name type="scientific">Malaciobacter mytili LMG 24559</name>
    <dbReference type="NCBI Taxonomy" id="1032238"/>
    <lineage>
        <taxon>Bacteria</taxon>
        <taxon>Pseudomonadati</taxon>
        <taxon>Campylobacterota</taxon>
        <taxon>Epsilonproteobacteria</taxon>
        <taxon>Campylobacterales</taxon>
        <taxon>Arcobacteraceae</taxon>
        <taxon>Malaciobacter</taxon>
    </lineage>
</organism>
<dbReference type="PANTHER" id="PTHR42709:SF4">
    <property type="entry name" value="INNER MEMBRANE PROTEIN YQAA"/>
    <property type="match status" value="1"/>
</dbReference>
<comment type="caution">
    <text evidence="3">The sequence shown here is derived from an EMBL/GenBank/DDBJ whole genome shotgun (WGS) entry which is preliminary data.</text>
</comment>
<proteinExistence type="predicted"/>
<feature type="domain" description="VTT" evidence="2">
    <location>
        <begin position="33"/>
        <end position="133"/>
    </location>
</feature>
<feature type="transmembrane region" description="Helical" evidence="1">
    <location>
        <begin position="88"/>
        <end position="109"/>
    </location>
</feature>
<evidence type="ECO:0000256" key="1">
    <source>
        <dbReference type="SAM" id="Phobius"/>
    </source>
</evidence>
<dbReference type="KEGG" id="amyt:AMYT_0021"/>
<dbReference type="InterPro" id="IPR051311">
    <property type="entry name" value="DedA_domain"/>
</dbReference>
<dbReference type="AlphaFoldDB" id="A0AAX2ADA8"/>
<dbReference type="PANTHER" id="PTHR42709">
    <property type="entry name" value="ALKALINE PHOSPHATASE LIKE PROTEIN"/>
    <property type="match status" value="1"/>
</dbReference>
<dbReference type="Proteomes" id="UP000290092">
    <property type="component" value="Unassembled WGS sequence"/>
</dbReference>
<dbReference type="RefSeq" id="WP_114840547.1">
    <property type="nucleotide sequence ID" value="NZ_CP031219.1"/>
</dbReference>
<evidence type="ECO:0000313" key="3">
    <source>
        <dbReference type="EMBL" id="RXK13831.1"/>
    </source>
</evidence>
<dbReference type="EMBL" id="NXID01000055">
    <property type="protein sequence ID" value="RXK13831.1"/>
    <property type="molecule type" value="Genomic_DNA"/>
</dbReference>
<accession>A0AAX2ADA8</accession>
<keyword evidence="1" id="KW-0472">Membrane</keyword>